<feature type="non-terminal residue" evidence="11">
    <location>
        <position position="1"/>
    </location>
</feature>
<dbReference type="Pfam" id="PF00028">
    <property type="entry name" value="Cadherin"/>
    <property type="match status" value="1"/>
</dbReference>
<evidence type="ECO:0000256" key="5">
    <source>
        <dbReference type="ARBA" id="ARBA00022889"/>
    </source>
</evidence>
<evidence type="ECO:0000256" key="9">
    <source>
        <dbReference type="PROSITE-ProRule" id="PRU00043"/>
    </source>
</evidence>
<dbReference type="InterPro" id="IPR002126">
    <property type="entry name" value="Cadherin-like_dom"/>
</dbReference>
<evidence type="ECO:0000256" key="3">
    <source>
        <dbReference type="ARBA" id="ARBA00022737"/>
    </source>
</evidence>
<evidence type="ECO:0000256" key="7">
    <source>
        <dbReference type="ARBA" id="ARBA00023136"/>
    </source>
</evidence>
<organism evidence="11 12">
    <name type="scientific">Sula dactylatra</name>
    <name type="common">Masked booby</name>
    <dbReference type="NCBI Taxonomy" id="56068"/>
    <lineage>
        <taxon>Eukaryota</taxon>
        <taxon>Metazoa</taxon>
        <taxon>Chordata</taxon>
        <taxon>Craniata</taxon>
        <taxon>Vertebrata</taxon>
        <taxon>Euteleostomi</taxon>
        <taxon>Archelosauria</taxon>
        <taxon>Archosauria</taxon>
        <taxon>Dinosauria</taxon>
        <taxon>Saurischia</taxon>
        <taxon>Theropoda</taxon>
        <taxon>Coelurosauria</taxon>
        <taxon>Aves</taxon>
        <taxon>Neognathae</taxon>
        <taxon>Neoaves</taxon>
        <taxon>Aequornithes</taxon>
        <taxon>Suliformes</taxon>
        <taxon>Sulidae</taxon>
        <taxon>Sula</taxon>
    </lineage>
</organism>
<dbReference type="GO" id="GO:0005509">
    <property type="term" value="F:calcium ion binding"/>
    <property type="evidence" value="ECO:0007669"/>
    <property type="project" value="UniProtKB-UniRule"/>
</dbReference>
<dbReference type="Gene3D" id="2.60.40.60">
    <property type="entry name" value="Cadherins"/>
    <property type="match status" value="1"/>
</dbReference>
<keyword evidence="4 9" id="KW-0106">Calcium</keyword>
<keyword evidence="6" id="KW-1133">Transmembrane helix</keyword>
<dbReference type="Proteomes" id="UP000619137">
    <property type="component" value="Unassembled WGS sequence"/>
</dbReference>
<dbReference type="EMBL" id="WEKW01067286">
    <property type="protein sequence ID" value="NWI35121.1"/>
    <property type="molecule type" value="Genomic_DNA"/>
</dbReference>
<sequence length="71" mass="7489">VKATDGDEGTNAEITYSFSDITISARQLFTLDSGTGDVKVTGSLDYEEGKYYEASVEGRDGGGLSAHAKVH</sequence>
<dbReference type="InterPro" id="IPR050174">
    <property type="entry name" value="Protocadherin/Cadherin-CA"/>
</dbReference>
<keyword evidence="5" id="KW-0130">Cell adhesion</keyword>
<dbReference type="GO" id="GO:0007156">
    <property type="term" value="P:homophilic cell adhesion via plasma membrane adhesion molecules"/>
    <property type="evidence" value="ECO:0007669"/>
    <property type="project" value="InterPro"/>
</dbReference>
<feature type="domain" description="Cadherin" evidence="10">
    <location>
        <begin position="1"/>
        <end position="62"/>
    </location>
</feature>
<dbReference type="SMART" id="SM00112">
    <property type="entry name" value="CA"/>
    <property type="match status" value="1"/>
</dbReference>
<proteinExistence type="predicted"/>
<comment type="subcellular location">
    <subcellularLocation>
        <location evidence="1">Membrane</location>
        <topology evidence="1">Single-pass membrane protein</topology>
    </subcellularLocation>
</comment>
<evidence type="ECO:0000259" key="10">
    <source>
        <dbReference type="PROSITE" id="PS50268"/>
    </source>
</evidence>
<dbReference type="CDD" id="cd11304">
    <property type="entry name" value="Cadherin_repeat"/>
    <property type="match status" value="1"/>
</dbReference>
<accession>A0A851APT9</accession>
<gene>
    <name evidence="11" type="primary">Pcdhga4</name>
    <name evidence="11" type="ORF">SULDAC_R14704</name>
</gene>
<comment type="caution">
    <text evidence="11">The sequence shown here is derived from an EMBL/GenBank/DDBJ whole genome shotgun (WGS) entry which is preliminary data.</text>
</comment>
<evidence type="ECO:0000256" key="4">
    <source>
        <dbReference type="ARBA" id="ARBA00022837"/>
    </source>
</evidence>
<keyword evidence="8" id="KW-0325">Glycoprotein</keyword>
<evidence type="ECO:0000256" key="1">
    <source>
        <dbReference type="ARBA" id="ARBA00004167"/>
    </source>
</evidence>
<keyword evidence="7" id="KW-0472">Membrane</keyword>
<evidence type="ECO:0000313" key="12">
    <source>
        <dbReference type="Proteomes" id="UP000619137"/>
    </source>
</evidence>
<evidence type="ECO:0000256" key="8">
    <source>
        <dbReference type="ARBA" id="ARBA00023180"/>
    </source>
</evidence>
<dbReference type="PANTHER" id="PTHR24028:SF73">
    <property type="entry name" value="PROTOCADHERIN GAMMA-B3-RELATED"/>
    <property type="match status" value="1"/>
</dbReference>
<dbReference type="AlphaFoldDB" id="A0A851APT9"/>
<dbReference type="FunFam" id="2.60.40.60:FF:000002">
    <property type="entry name" value="Protocadherin alpha 2"/>
    <property type="match status" value="1"/>
</dbReference>
<reference evidence="11" key="1">
    <citation type="submission" date="2019-10" db="EMBL/GenBank/DDBJ databases">
        <title>Bird 10,000 Genomes (B10K) Project - Family phase.</title>
        <authorList>
            <person name="Zhang G."/>
        </authorList>
    </citation>
    <scope>NUCLEOTIDE SEQUENCE</scope>
    <source>
        <strain evidence="11">B10K-DU-002-49</strain>
        <tissue evidence="11">Muscle</tissue>
    </source>
</reference>
<name>A0A851APT9_SULDA</name>
<dbReference type="GO" id="GO:0005886">
    <property type="term" value="C:plasma membrane"/>
    <property type="evidence" value="ECO:0007669"/>
    <property type="project" value="TreeGrafter"/>
</dbReference>
<dbReference type="PROSITE" id="PS50268">
    <property type="entry name" value="CADHERIN_2"/>
    <property type="match status" value="1"/>
</dbReference>
<dbReference type="PANTHER" id="PTHR24028">
    <property type="entry name" value="CADHERIN-87A"/>
    <property type="match status" value="1"/>
</dbReference>
<keyword evidence="3" id="KW-0677">Repeat</keyword>
<evidence type="ECO:0000256" key="6">
    <source>
        <dbReference type="ARBA" id="ARBA00022989"/>
    </source>
</evidence>
<dbReference type="SUPFAM" id="SSF49313">
    <property type="entry name" value="Cadherin-like"/>
    <property type="match status" value="1"/>
</dbReference>
<keyword evidence="2" id="KW-0812">Transmembrane</keyword>
<keyword evidence="12" id="KW-1185">Reference proteome</keyword>
<feature type="non-terminal residue" evidence="11">
    <location>
        <position position="71"/>
    </location>
</feature>
<evidence type="ECO:0000256" key="2">
    <source>
        <dbReference type="ARBA" id="ARBA00022692"/>
    </source>
</evidence>
<dbReference type="InterPro" id="IPR015919">
    <property type="entry name" value="Cadherin-like_sf"/>
</dbReference>
<evidence type="ECO:0000313" key="11">
    <source>
        <dbReference type="EMBL" id="NWI35121.1"/>
    </source>
</evidence>
<protein>
    <submittedName>
        <fullName evidence="11">PCDG4 protein</fullName>
    </submittedName>
</protein>